<protein>
    <submittedName>
        <fullName evidence="4">WD40-repeat-containing domain</fullName>
    </submittedName>
</protein>
<dbReference type="InParanoid" id="A0A0V0R9I3"/>
<feature type="repeat" description="WD" evidence="3">
    <location>
        <begin position="107"/>
        <end position="142"/>
    </location>
</feature>
<dbReference type="OrthoDB" id="256303at2759"/>
<keyword evidence="5" id="KW-1185">Reference proteome</keyword>
<dbReference type="PROSITE" id="PS50082">
    <property type="entry name" value="WD_REPEATS_2"/>
    <property type="match status" value="2"/>
</dbReference>
<dbReference type="Proteomes" id="UP000054937">
    <property type="component" value="Unassembled WGS sequence"/>
</dbReference>
<evidence type="ECO:0000256" key="2">
    <source>
        <dbReference type="ARBA" id="ARBA00022737"/>
    </source>
</evidence>
<keyword evidence="1 3" id="KW-0853">WD repeat</keyword>
<name>A0A0V0R9I3_PSEPJ</name>
<dbReference type="EMBL" id="LDAU01000013">
    <property type="protein sequence ID" value="KRX10954.1"/>
    <property type="molecule type" value="Genomic_DNA"/>
</dbReference>
<reference evidence="4 5" key="1">
    <citation type="journal article" date="2015" name="Sci. Rep.">
        <title>Genome of the facultative scuticociliatosis pathogen Pseudocohnilembus persalinus provides insight into its virulence through horizontal gene transfer.</title>
        <authorList>
            <person name="Xiong J."/>
            <person name="Wang G."/>
            <person name="Cheng J."/>
            <person name="Tian M."/>
            <person name="Pan X."/>
            <person name="Warren A."/>
            <person name="Jiang C."/>
            <person name="Yuan D."/>
            <person name="Miao W."/>
        </authorList>
    </citation>
    <scope>NUCLEOTIDE SEQUENCE [LARGE SCALE GENOMIC DNA]</scope>
    <source>
        <strain evidence="4">36N120E</strain>
    </source>
</reference>
<evidence type="ECO:0000313" key="5">
    <source>
        <dbReference type="Proteomes" id="UP000054937"/>
    </source>
</evidence>
<evidence type="ECO:0000256" key="1">
    <source>
        <dbReference type="ARBA" id="ARBA00022574"/>
    </source>
</evidence>
<dbReference type="SMART" id="SM00320">
    <property type="entry name" value="WD40"/>
    <property type="match status" value="5"/>
</dbReference>
<proteinExistence type="predicted"/>
<dbReference type="OMA" id="YSHNTRD"/>
<organism evidence="4 5">
    <name type="scientific">Pseudocohnilembus persalinus</name>
    <name type="common">Ciliate</name>
    <dbReference type="NCBI Taxonomy" id="266149"/>
    <lineage>
        <taxon>Eukaryota</taxon>
        <taxon>Sar</taxon>
        <taxon>Alveolata</taxon>
        <taxon>Ciliophora</taxon>
        <taxon>Intramacronucleata</taxon>
        <taxon>Oligohymenophorea</taxon>
        <taxon>Scuticociliatia</taxon>
        <taxon>Philasterida</taxon>
        <taxon>Pseudocohnilembidae</taxon>
        <taxon>Pseudocohnilembus</taxon>
    </lineage>
</organism>
<accession>A0A0V0R9I3</accession>
<dbReference type="PROSITE" id="PS50294">
    <property type="entry name" value="WD_REPEATS_REGION"/>
    <property type="match status" value="1"/>
</dbReference>
<feature type="repeat" description="WD" evidence="3">
    <location>
        <begin position="271"/>
        <end position="306"/>
    </location>
</feature>
<dbReference type="InterPro" id="IPR001680">
    <property type="entry name" value="WD40_rpt"/>
</dbReference>
<dbReference type="SUPFAM" id="SSF50978">
    <property type="entry name" value="WD40 repeat-like"/>
    <property type="match status" value="1"/>
</dbReference>
<sequence>MNMQQNQNDITNDIQINQQQELTDSAACIEWFPNTQQKTFAVGSWDGKIKVIAVQNQGMGGLVQQMEVNVQEPVLGLAWKEDGSMLFIAAANNLKILNLQNQQVNNFGSHTSGISGVFWSQQNQVIITTGFDGMVKIWSMNNQNGPVQQINLNKKIYCAAYSQDFLIMGLQQEKICIEHVSNLMRNNVTAPFDSSHLGQTSQISSIQITATNIQQNNIELFFAVASIDGRANVSTYKSQGNQFKQDSVITFKCHKEDKQEGNKKISQLYPVNGIGFNPLSRDFVYTAGSDGKIIYWDINKKQKIKSFQYGNSPITCCKVSPDGQFMAYALGYDWHGGVELYNQFKTFRIACHQISQAELSISNQPYNR</sequence>
<dbReference type="InterPro" id="IPR036322">
    <property type="entry name" value="WD40_repeat_dom_sf"/>
</dbReference>
<gene>
    <name evidence="4" type="ORF">PPERSA_12078</name>
</gene>
<evidence type="ECO:0000313" key="4">
    <source>
        <dbReference type="EMBL" id="KRX10954.1"/>
    </source>
</evidence>
<dbReference type="PANTHER" id="PTHR10971">
    <property type="entry name" value="MRNA EXPORT FACTOR AND BUB3"/>
    <property type="match status" value="1"/>
</dbReference>
<dbReference type="InterPro" id="IPR015943">
    <property type="entry name" value="WD40/YVTN_repeat-like_dom_sf"/>
</dbReference>
<evidence type="ECO:0000256" key="3">
    <source>
        <dbReference type="PROSITE-ProRule" id="PRU00221"/>
    </source>
</evidence>
<dbReference type="AlphaFoldDB" id="A0A0V0R9I3"/>
<dbReference type="Gene3D" id="2.130.10.10">
    <property type="entry name" value="YVTN repeat-like/Quinoprotein amine dehydrogenase"/>
    <property type="match status" value="1"/>
</dbReference>
<dbReference type="Pfam" id="PF00400">
    <property type="entry name" value="WD40"/>
    <property type="match status" value="2"/>
</dbReference>
<keyword evidence="2" id="KW-0677">Repeat</keyword>
<comment type="caution">
    <text evidence="4">The sequence shown here is derived from an EMBL/GenBank/DDBJ whole genome shotgun (WGS) entry which is preliminary data.</text>
</comment>